<sequence length="144" mass="16045">MIGFGIFLVLLAIGFFAGRANESRHLHSLDIREQELSHIIVSTTKHIPDGYNQSQLIAGNVVISIDYFKRIAAMLRALVGGRIESYTTLLDRARREAIVRLLEQADDMGAHMVANLRIETSSVFQNAQNQIGSLEVYAYATALR</sequence>
<evidence type="ECO:0000313" key="2">
    <source>
        <dbReference type="EMBL" id="HFB54657.1"/>
    </source>
</evidence>
<evidence type="ECO:0000256" key="1">
    <source>
        <dbReference type="ARBA" id="ARBA00010751"/>
    </source>
</evidence>
<dbReference type="Pfam" id="PF01906">
    <property type="entry name" value="YbjQ_1"/>
    <property type="match status" value="1"/>
</dbReference>
<dbReference type="EMBL" id="DRMN01000129">
    <property type="protein sequence ID" value="HFB54657.1"/>
    <property type="molecule type" value="Genomic_DNA"/>
</dbReference>
<dbReference type="SUPFAM" id="SSF117782">
    <property type="entry name" value="YbjQ-like"/>
    <property type="match status" value="1"/>
</dbReference>
<dbReference type="PANTHER" id="PTHR34068">
    <property type="entry name" value="UPF0145 PROTEIN YBJQ"/>
    <property type="match status" value="1"/>
</dbReference>
<accession>A0A7C3GKN4</accession>
<comment type="caution">
    <text evidence="2">The sequence shown here is derived from an EMBL/GenBank/DDBJ whole genome shotgun (WGS) entry which is preliminary data.</text>
</comment>
<dbReference type="AlphaFoldDB" id="A0A7C3GKN4"/>
<proteinExistence type="inferred from homology"/>
<reference evidence="2" key="1">
    <citation type="journal article" date="2020" name="mSystems">
        <title>Genome- and Community-Level Interaction Insights into Carbon Utilization and Element Cycling Functions of Hydrothermarchaeota in Hydrothermal Sediment.</title>
        <authorList>
            <person name="Zhou Z."/>
            <person name="Liu Y."/>
            <person name="Xu W."/>
            <person name="Pan J."/>
            <person name="Luo Z.H."/>
            <person name="Li M."/>
        </authorList>
    </citation>
    <scope>NUCLEOTIDE SEQUENCE [LARGE SCALE GENOMIC DNA]</scope>
    <source>
        <strain evidence="2">HyVt-489</strain>
    </source>
</reference>
<name>A0A7C3GKN4_9PROT</name>
<organism evidence="2">
    <name type="scientific">Hellea balneolensis</name>
    <dbReference type="NCBI Taxonomy" id="287478"/>
    <lineage>
        <taxon>Bacteria</taxon>
        <taxon>Pseudomonadati</taxon>
        <taxon>Pseudomonadota</taxon>
        <taxon>Alphaproteobacteria</taxon>
        <taxon>Maricaulales</taxon>
        <taxon>Robiginitomaculaceae</taxon>
        <taxon>Hellea</taxon>
    </lineage>
</organism>
<gene>
    <name evidence="2" type="ORF">ENJ46_01930</name>
</gene>
<comment type="similarity">
    <text evidence="1">Belongs to the UPF0145 family.</text>
</comment>
<dbReference type="InterPro" id="IPR035439">
    <property type="entry name" value="UPF0145_dom_sf"/>
</dbReference>
<dbReference type="InterPro" id="IPR002765">
    <property type="entry name" value="UPF0145_YbjQ-like"/>
</dbReference>
<dbReference type="Proteomes" id="UP000886042">
    <property type="component" value="Unassembled WGS sequence"/>
</dbReference>
<protein>
    <submittedName>
        <fullName evidence="2">Heavy metal-binding domain-containing protein</fullName>
    </submittedName>
</protein>
<dbReference type="Gene3D" id="3.30.110.70">
    <property type="entry name" value="Hypothetical protein apc22750. Chain B"/>
    <property type="match status" value="1"/>
</dbReference>
<dbReference type="PANTHER" id="PTHR34068:SF2">
    <property type="entry name" value="UPF0145 PROTEIN SCO3412"/>
    <property type="match status" value="1"/>
</dbReference>